<dbReference type="Pfam" id="PF00646">
    <property type="entry name" value="F-box"/>
    <property type="match status" value="1"/>
</dbReference>
<evidence type="ECO:0000259" key="1">
    <source>
        <dbReference type="PROSITE" id="PS50181"/>
    </source>
</evidence>
<gene>
    <name evidence="2" type="ORF">RDB_LOCUS1569</name>
</gene>
<dbReference type="Gene3D" id="1.20.1280.50">
    <property type="match status" value="1"/>
</dbReference>
<sequence>MINKFSTLALSTPASIGRWKLTDLPYDLLLNIVEYLSVKDVINLRKTCRPLLQFSKTRSVWTSLERSIQTRRALPLPLWRSLESLTGEELENAVSHAARVEINFLRELPTPRPIFQVIDAGRWGQVHWLGQVPGGRYITVFSRGGVLSVWDVAPETCGCVACFPTDLDHYTHTCEILQEEQAVLIGLATGAHDM</sequence>
<organism evidence="2 3">
    <name type="scientific">Rhizoctonia solani</name>
    <dbReference type="NCBI Taxonomy" id="456999"/>
    <lineage>
        <taxon>Eukaryota</taxon>
        <taxon>Fungi</taxon>
        <taxon>Dikarya</taxon>
        <taxon>Basidiomycota</taxon>
        <taxon>Agaricomycotina</taxon>
        <taxon>Agaricomycetes</taxon>
        <taxon>Cantharellales</taxon>
        <taxon>Ceratobasidiaceae</taxon>
        <taxon>Rhizoctonia</taxon>
    </lineage>
</organism>
<proteinExistence type="predicted"/>
<evidence type="ECO:0000313" key="2">
    <source>
        <dbReference type="EMBL" id="CAE6411542.1"/>
    </source>
</evidence>
<evidence type="ECO:0000313" key="3">
    <source>
        <dbReference type="Proteomes" id="UP000663850"/>
    </source>
</evidence>
<protein>
    <recommendedName>
        <fullName evidence="1">F-box domain-containing protein</fullName>
    </recommendedName>
</protein>
<dbReference type="SUPFAM" id="SSF81383">
    <property type="entry name" value="F-box domain"/>
    <property type="match status" value="1"/>
</dbReference>
<accession>A0A8H2WYK9</accession>
<dbReference type="Proteomes" id="UP000663850">
    <property type="component" value="Unassembled WGS sequence"/>
</dbReference>
<feature type="domain" description="F-box" evidence="1">
    <location>
        <begin position="18"/>
        <end position="64"/>
    </location>
</feature>
<dbReference type="PROSITE" id="PS50181">
    <property type="entry name" value="FBOX"/>
    <property type="match status" value="1"/>
</dbReference>
<name>A0A8H2WYK9_9AGAM</name>
<dbReference type="EMBL" id="CAJMWZ010000114">
    <property type="protein sequence ID" value="CAE6411542.1"/>
    <property type="molecule type" value="Genomic_DNA"/>
</dbReference>
<dbReference type="AlphaFoldDB" id="A0A8H2WYK9"/>
<dbReference type="InterPro" id="IPR001810">
    <property type="entry name" value="F-box_dom"/>
</dbReference>
<dbReference type="InterPro" id="IPR036047">
    <property type="entry name" value="F-box-like_dom_sf"/>
</dbReference>
<dbReference type="SMART" id="SM00256">
    <property type="entry name" value="FBOX"/>
    <property type="match status" value="1"/>
</dbReference>
<reference evidence="2" key="1">
    <citation type="submission" date="2021-01" db="EMBL/GenBank/DDBJ databases">
        <authorList>
            <person name="Kaushik A."/>
        </authorList>
    </citation>
    <scope>NUCLEOTIDE SEQUENCE</scope>
    <source>
        <strain evidence="2">Type strain: AG8-Rh-89/</strain>
    </source>
</reference>
<comment type="caution">
    <text evidence="2">The sequence shown here is derived from an EMBL/GenBank/DDBJ whole genome shotgun (WGS) entry which is preliminary data.</text>
</comment>